<accession>A0ABS1TQ25</accession>
<keyword evidence="3 12" id="KW-0813">Transport</keyword>
<dbReference type="InterPro" id="IPR036266">
    <property type="entry name" value="SecA_Wing/Scaffold_sf"/>
</dbReference>
<keyword evidence="4 12" id="KW-1003">Cell membrane</keyword>
<comment type="subcellular location">
    <subcellularLocation>
        <location evidence="12">Cell membrane</location>
        <topology evidence="12">Peripheral membrane protein</topology>
        <orientation evidence="12">Cytoplasmic side</orientation>
    </subcellularLocation>
    <subcellularLocation>
        <location evidence="12">Cytoplasm</location>
    </subcellularLocation>
    <subcellularLocation>
        <location evidence="1">Membrane</location>
        <topology evidence="1">Peripheral membrane protein</topology>
    </subcellularLocation>
    <text evidence="12">Distribution is 50-50.</text>
</comment>
<dbReference type="PRINTS" id="PR00906">
    <property type="entry name" value="SECA"/>
</dbReference>
<dbReference type="Gene3D" id="1.10.3060.10">
    <property type="entry name" value="Helical scaffold and wing domains of SecA"/>
    <property type="match status" value="1"/>
</dbReference>
<dbReference type="InterPro" id="IPR020937">
    <property type="entry name" value="SecA_CS"/>
</dbReference>
<evidence type="ECO:0000256" key="3">
    <source>
        <dbReference type="ARBA" id="ARBA00022448"/>
    </source>
</evidence>
<protein>
    <recommendedName>
        <fullName evidence="12 13">Protein translocase subunit SecA</fullName>
        <ecNumber evidence="12">7.4.2.8</ecNumber>
    </recommendedName>
</protein>
<dbReference type="InterPro" id="IPR011130">
    <property type="entry name" value="SecA_preprotein_X-link_dom"/>
</dbReference>
<evidence type="ECO:0000259" key="15">
    <source>
        <dbReference type="PROSITE" id="PS51192"/>
    </source>
</evidence>
<gene>
    <name evidence="18" type="primary">secA2</name>
    <name evidence="12" type="synonym">secA</name>
    <name evidence="18" type="ORF">JK635_13795</name>
</gene>
<feature type="domain" description="Helicase C-terminal" evidence="16">
    <location>
        <begin position="413"/>
        <end position="575"/>
    </location>
</feature>
<evidence type="ECO:0000313" key="18">
    <source>
        <dbReference type="EMBL" id="MBL4953283.1"/>
    </source>
</evidence>
<dbReference type="CDD" id="cd17928">
    <property type="entry name" value="DEXDc_SecA"/>
    <property type="match status" value="1"/>
</dbReference>
<dbReference type="InterPro" id="IPR011115">
    <property type="entry name" value="SecA_DEAD"/>
</dbReference>
<evidence type="ECO:0000256" key="1">
    <source>
        <dbReference type="ARBA" id="ARBA00004170"/>
    </source>
</evidence>
<dbReference type="PROSITE" id="PS51192">
    <property type="entry name" value="HELICASE_ATP_BIND_1"/>
    <property type="match status" value="1"/>
</dbReference>
<dbReference type="PROSITE" id="PS51194">
    <property type="entry name" value="HELICASE_CTER"/>
    <property type="match status" value="1"/>
</dbReference>
<organism evidence="18 19">
    <name type="scientific">Neobacillus paridis</name>
    <dbReference type="NCBI Taxonomy" id="2803862"/>
    <lineage>
        <taxon>Bacteria</taxon>
        <taxon>Bacillati</taxon>
        <taxon>Bacillota</taxon>
        <taxon>Bacilli</taxon>
        <taxon>Bacillales</taxon>
        <taxon>Bacillaceae</taxon>
        <taxon>Neobacillus</taxon>
    </lineage>
</organism>
<feature type="binding site" evidence="12">
    <location>
        <begin position="103"/>
        <end position="107"/>
    </location>
    <ligand>
        <name>ATP</name>
        <dbReference type="ChEBI" id="CHEBI:30616"/>
    </ligand>
</feature>
<dbReference type="Proteomes" id="UP000623967">
    <property type="component" value="Unassembled WGS sequence"/>
</dbReference>
<dbReference type="InterPro" id="IPR014018">
    <property type="entry name" value="SecA_motor_DEAD"/>
</dbReference>
<keyword evidence="5 12" id="KW-0963">Cytoplasm</keyword>
<keyword evidence="19" id="KW-1185">Reference proteome</keyword>
<dbReference type="Pfam" id="PF07516">
    <property type="entry name" value="SecA_SW"/>
    <property type="match status" value="1"/>
</dbReference>
<evidence type="ECO:0000256" key="7">
    <source>
        <dbReference type="ARBA" id="ARBA00022840"/>
    </source>
</evidence>
<keyword evidence="6 12" id="KW-0547">Nucleotide-binding</keyword>
<dbReference type="Gene3D" id="3.90.1440.10">
    <property type="entry name" value="SecA, preprotein cross-linking domain"/>
    <property type="match status" value="1"/>
</dbReference>
<dbReference type="PROSITE" id="PS01312">
    <property type="entry name" value="SECA"/>
    <property type="match status" value="1"/>
</dbReference>
<dbReference type="Pfam" id="PF07517">
    <property type="entry name" value="SecA_DEAD"/>
    <property type="match status" value="1"/>
</dbReference>
<dbReference type="SUPFAM" id="SSF81767">
    <property type="entry name" value="Pre-protein crosslinking domain of SecA"/>
    <property type="match status" value="1"/>
</dbReference>
<feature type="domain" description="SecA family profile" evidence="17">
    <location>
        <begin position="1"/>
        <end position="569"/>
    </location>
</feature>
<evidence type="ECO:0000256" key="2">
    <source>
        <dbReference type="ARBA" id="ARBA00007650"/>
    </source>
</evidence>
<comment type="function">
    <text evidence="12">Part of the Sec protein translocase complex. Interacts with the SecYEG preprotein conducting channel. Has a central role in coupling the hydrolysis of ATP to the transfer of proteins into and across the cell membrane, serving as an ATP-driven molecular motor driving the stepwise translocation of polypeptide chains across the membrane.</text>
</comment>
<keyword evidence="9 12" id="KW-1278">Translocase</keyword>
<evidence type="ECO:0000256" key="4">
    <source>
        <dbReference type="ARBA" id="ARBA00022475"/>
    </source>
</evidence>
<evidence type="ECO:0000256" key="8">
    <source>
        <dbReference type="ARBA" id="ARBA00022927"/>
    </source>
</evidence>
<feature type="binding site" evidence="12">
    <location>
        <position position="85"/>
    </location>
    <ligand>
        <name>ATP</name>
        <dbReference type="ChEBI" id="CHEBI:30616"/>
    </ligand>
</feature>
<dbReference type="InterPro" id="IPR000185">
    <property type="entry name" value="SecA"/>
</dbReference>
<comment type="catalytic activity">
    <reaction evidence="12">
        <text>ATP + H2O + cellular proteinSide 1 = ADP + phosphate + cellular proteinSide 2.</text>
        <dbReference type="EC" id="7.4.2.8"/>
    </reaction>
</comment>
<evidence type="ECO:0000256" key="13">
    <source>
        <dbReference type="RuleBase" id="RU003874"/>
    </source>
</evidence>
<evidence type="ECO:0000256" key="12">
    <source>
        <dbReference type="HAMAP-Rule" id="MF_01382"/>
    </source>
</evidence>
<comment type="subunit">
    <text evidence="12">Monomer and homodimer. Part of the essential Sec protein translocation apparatus which comprises SecA, SecYEG and auxiliary proteins SecDF. Other proteins may also be involved.</text>
</comment>
<evidence type="ECO:0000313" key="19">
    <source>
        <dbReference type="Proteomes" id="UP000623967"/>
    </source>
</evidence>
<dbReference type="NCBIfam" id="TIGR04397">
    <property type="entry name" value="SecA2_Bac_anthr"/>
    <property type="match status" value="1"/>
</dbReference>
<dbReference type="InterPro" id="IPR030908">
    <property type="entry name" value="SecA2_Bac_anthr"/>
</dbReference>
<dbReference type="CDD" id="cd18803">
    <property type="entry name" value="SF2_C_secA"/>
    <property type="match status" value="1"/>
</dbReference>
<comment type="similarity">
    <text evidence="2 12 13">Belongs to the SecA family.</text>
</comment>
<dbReference type="PROSITE" id="PS51196">
    <property type="entry name" value="SECA_MOTOR_DEAD"/>
    <property type="match status" value="1"/>
</dbReference>
<dbReference type="InterPro" id="IPR044722">
    <property type="entry name" value="SecA_SF2_C"/>
</dbReference>
<dbReference type="Pfam" id="PF21090">
    <property type="entry name" value="P-loop_SecA"/>
    <property type="match status" value="1"/>
</dbReference>
<dbReference type="NCBIfam" id="TIGR00963">
    <property type="entry name" value="secA"/>
    <property type="match status" value="1"/>
</dbReference>
<dbReference type="Pfam" id="PF01043">
    <property type="entry name" value="SecA_PP_bind"/>
    <property type="match status" value="1"/>
</dbReference>
<evidence type="ECO:0000256" key="14">
    <source>
        <dbReference type="SAM" id="MobiDB-lite"/>
    </source>
</evidence>
<dbReference type="SMART" id="SM00957">
    <property type="entry name" value="SecA_DEAD"/>
    <property type="match status" value="1"/>
</dbReference>
<dbReference type="InterPro" id="IPR014001">
    <property type="entry name" value="Helicase_ATP-bd"/>
</dbReference>
<evidence type="ECO:0000256" key="11">
    <source>
        <dbReference type="ARBA" id="ARBA00023136"/>
    </source>
</evidence>
<name>A0ABS1TQ25_9BACI</name>
<dbReference type="PANTHER" id="PTHR30612">
    <property type="entry name" value="SECA INNER MEMBRANE COMPONENT OF SEC PROTEIN SECRETION SYSTEM"/>
    <property type="match status" value="1"/>
</dbReference>
<dbReference type="InterPro" id="IPR011116">
    <property type="entry name" value="SecA_Wing/Scaffold"/>
</dbReference>
<feature type="binding site" evidence="12">
    <location>
        <position position="491"/>
    </location>
    <ligand>
        <name>ATP</name>
        <dbReference type="ChEBI" id="CHEBI:30616"/>
    </ligand>
</feature>
<evidence type="ECO:0000256" key="6">
    <source>
        <dbReference type="ARBA" id="ARBA00022741"/>
    </source>
</evidence>
<keyword evidence="8 12" id="KW-0653">Protein transport</keyword>
<evidence type="ECO:0000256" key="9">
    <source>
        <dbReference type="ARBA" id="ARBA00022967"/>
    </source>
</evidence>
<dbReference type="SUPFAM" id="SSF81886">
    <property type="entry name" value="Helical scaffold and wing domains of SecA"/>
    <property type="match status" value="1"/>
</dbReference>
<dbReference type="RefSeq" id="WP_202654537.1">
    <property type="nucleotide sequence ID" value="NZ_JAESWB010000181.1"/>
</dbReference>
<keyword evidence="7 12" id="KW-0067">ATP-binding</keyword>
<feature type="domain" description="Helicase ATP-binding" evidence="15">
    <location>
        <begin position="87"/>
        <end position="244"/>
    </location>
</feature>
<evidence type="ECO:0000256" key="10">
    <source>
        <dbReference type="ARBA" id="ARBA00023010"/>
    </source>
</evidence>
<keyword evidence="11 12" id="KW-0472">Membrane</keyword>
<dbReference type="SUPFAM" id="SSF52540">
    <property type="entry name" value="P-loop containing nucleoside triphosphate hydrolases"/>
    <property type="match status" value="2"/>
</dbReference>
<dbReference type="EMBL" id="JAESWB010000181">
    <property type="protein sequence ID" value="MBL4953283.1"/>
    <property type="molecule type" value="Genomic_DNA"/>
</dbReference>
<evidence type="ECO:0000259" key="16">
    <source>
        <dbReference type="PROSITE" id="PS51194"/>
    </source>
</evidence>
<sequence>MINGLKQLFNESTYDIRKLNKLVALVNQQEAKYEAYSDEELRGMTAIFKEKLEQGAKLDDIKVEAFAVVREAAKRVLGLRHYDVQLIGGFVLAEGSIAQMNTGEGKTLVATLPSYLYALEGKGVHIITANEYLARRDKEMMGQVHEFLGLTVGLNISQIEPEEKRQAYQADITYGTGTEFGFDYLRDNMVMDIDDKVQRGLHYAIVDEIDSILIDEARTPLIIANKSSEGAELYKIVASIMREFQKDIDYKVTEQKEAYLTDEGASKIEAAFGIANLYEAEHQVLVQAVTQALRAHAVMKRDVDYIVKDGKIELIDPYTGRVMEGRSFSEGLHQAIEAKEQIEITPENETFATITVQNYFIMYKTLSGMTGSAMPSKKEFNETYNLKVVEIPTNKPVQRIDLPDLLFTNYDAKAKKIVAEVKKMNDIGRPVLIGTTSIEQSERLSKYLKKANIVHEILNAKTEEDEARLIATAGQRGHVMIATNMAGRGTDILLGEGVAELGGLHIIGTERHDSNRIDMQLRGRAGRQGDPGSSQFIISLEDDLFLHYDDEQLKRYRKKLTADPDGLVLAPDPISFAKKVQETVDSRHYSARSHLLKLETVIDRQSKVIYQMRDILLEKEPQEMAEEALKYMQDYWQQVVENYFSSGSLQNPEALMEELSEMFGDLDWDVEELEDLDKKAIENRVEAEIARFAASIEPFKADLELGEQLKQFMLFEMDTNWVKHLDYMNQIKEGIGLQGYGQEDPYRKFEVAGYEAFKYLLFTIQGETSRHLVSLIEDRLTTGENEDTSGFDVEEEIGELNGELEELERVE</sequence>
<dbReference type="SMART" id="SM00958">
    <property type="entry name" value="SecA_PP_bind"/>
    <property type="match status" value="1"/>
</dbReference>
<dbReference type="HAMAP" id="MF_01382">
    <property type="entry name" value="SecA"/>
    <property type="match status" value="1"/>
</dbReference>
<evidence type="ECO:0000259" key="17">
    <source>
        <dbReference type="PROSITE" id="PS51196"/>
    </source>
</evidence>
<dbReference type="Gene3D" id="3.40.50.300">
    <property type="entry name" value="P-loop containing nucleotide triphosphate hydrolases"/>
    <property type="match status" value="3"/>
</dbReference>
<proteinExistence type="inferred from homology"/>
<dbReference type="PANTHER" id="PTHR30612:SF0">
    <property type="entry name" value="CHLOROPLAST PROTEIN-TRANSPORTING ATPASE"/>
    <property type="match status" value="1"/>
</dbReference>
<dbReference type="InterPro" id="IPR027417">
    <property type="entry name" value="P-loop_NTPase"/>
</dbReference>
<evidence type="ECO:0000256" key="5">
    <source>
        <dbReference type="ARBA" id="ARBA00022490"/>
    </source>
</evidence>
<dbReference type="NCBIfam" id="NF006630">
    <property type="entry name" value="PRK09200.1"/>
    <property type="match status" value="1"/>
</dbReference>
<dbReference type="EC" id="7.4.2.8" evidence="12"/>
<reference evidence="18 19" key="1">
    <citation type="submission" date="2021-01" db="EMBL/GenBank/DDBJ databases">
        <title>Genome public.</title>
        <authorList>
            <person name="Liu C."/>
            <person name="Sun Q."/>
        </authorList>
    </citation>
    <scope>NUCLEOTIDE SEQUENCE [LARGE SCALE GENOMIC DNA]</scope>
    <source>
        <strain evidence="18 19">YIM B02564</strain>
    </source>
</reference>
<keyword evidence="10 12" id="KW-0811">Translocation</keyword>
<feature type="region of interest" description="Disordered" evidence="14">
    <location>
        <begin position="784"/>
        <end position="811"/>
    </location>
</feature>
<dbReference type="InterPro" id="IPR036670">
    <property type="entry name" value="SecA_X-link_sf"/>
</dbReference>
<comment type="caution">
    <text evidence="18">The sequence shown here is derived from an EMBL/GenBank/DDBJ whole genome shotgun (WGS) entry which is preliminary data.</text>
</comment>
<dbReference type="InterPro" id="IPR001650">
    <property type="entry name" value="Helicase_C-like"/>
</dbReference>